<proteinExistence type="predicted"/>
<evidence type="ECO:0000313" key="1">
    <source>
        <dbReference type="EMBL" id="AUW93849.1"/>
    </source>
</evidence>
<reference evidence="1 2" key="1">
    <citation type="journal article" date="2019" name="Sci. Rep.">
        <title>Sulfobacillus thermotolerans: new insights into resistance and metabolic capacities of acidophilic chemolithotrophs.</title>
        <authorList>
            <person name="Panyushkina A.E."/>
            <person name="Babenko V.V."/>
            <person name="Nikitina A.S."/>
            <person name="Selezneva O.V."/>
            <person name="Tsaplina I.A."/>
            <person name="Letarova M.A."/>
            <person name="Kostryukova E.S."/>
            <person name="Letarov A.V."/>
        </authorList>
    </citation>
    <scope>NUCLEOTIDE SEQUENCE [LARGE SCALE GENOMIC DNA]</scope>
    <source>
        <strain evidence="1 2">Kr1</strain>
    </source>
</reference>
<evidence type="ECO:0000313" key="2">
    <source>
        <dbReference type="Proteomes" id="UP000325292"/>
    </source>
</evidence>
<name>A0ABN5H1U7_9FIRM</name>
<dbReference type="EMBL" id="CP019454">
    <property type="protein sequence ID" value="AUW93849.1"/>
    <property type="molecule type" value="Genomic_DNA"/>
</dbReference>
<gene>
    <name evidence="1" type="ORF">BXT84_07750</name>
</gene>
<accession>A0ABN5H1U7</accession>
<organism evidence="1 2">
    <name type="scientific">Sulfobacillus thermotolerans</name>
    <dbReference type="NCBI Taxonomy" id="338644"/>
    <lineage>
        <taxon>Bacteria</taxon>
        <taxon>Bacillati</taxon>
        <taxon>Bacillota</taxon>
        <taxon>Clostridia</taxon>
        <taxon>Eubacteriales</taxon>
        <taxon>Clostridiales Family XVII. Incertae Sedis</taxon>
        <taxon>Sulfobacillus</taxon>
    </lineage>
</organism>
<keyword evidence="2" id="KW-1185">Reference proteome</keyword>
<protein>
    <submittedName>
        <fullName evidence="1">Uncharacterized protein</fullName>
    </submittedName>
</protein>
<sequence length="71" mass="8408">MTRRRCANCGQWINEPEWTKAGQESRPTVYWCLPCRLQVQRECQLQLWDQLGTKSATDSLLQQVVREWLSP</sequence>
<dbReference type="RefSeq" id="WP_103374772.1">
    <property type="nucleotide sequence ID" value="NZ_CP133983.1"/>
</dbReference>
<dbReference type="Proteomes" id="UP000325292">
    <property type="component" value="Chromosome"/>
</dbReference>